<comment type="similarity">
    <text evidence="1">Belongs to the helicase family. UvrD subfamily.</text>
</comment>
<proteinExistence type="inferred from homology"/>
<keyword evidence="6" id="KW-0413">Isomerase</keyword>
<keyword evidence="4 10" id="KW-0347">Helicase</keyword>
<dbReference type="GO" id="GO:0005524">
    <property type="term" value="F:ATP binding"/>
    <property type="evidence" value="ECO:0007669"/>
    <property type="project" value="UniProtKB-UniRule"/>
</dbReference>
<dbReference type="InterPro" id="IPR000212">
    <property type="entry name" value="DNA_helicase_UvrD/REP"/>
</dbReference>
<dbReference type="Proteomes" id="UP000182835">
    <property type="component" value="Unassembled WGS sequence"/>
</dbReference>
<dbReference type="AlphaFoldDB" id="A0A1L8R6I5"/>
<dbReference type="Gene3D" id="3.40.50.300">
    <property type="entry name" value="P-loop containing nucleotide triphosphate hydrolases"/>
    <property type="match status" value="3"/>
</dbReference>
<evidence type="ECO:0000256" key="9">
    <source>
        <dbReference type="ARBA" id="ARBA00048988"/>
    </source>
</evidence>
<accession>A0A1L8R6I5</accession>
<dbReference type="EC" id="5.6.2.4" evidence="8"/>
<evidence type="ECO:0000256" key="1">
    <source>
        <dbReference type="ARBA" id="ARBA00009922"/>
    </source>
</evidence>
<evidence type="ECO:0000256" key="2">
    <source>
        <dbReference type="ARBA" id="ARBA00022741"/>
    </source>
</evidence>
<evidence type="ECO:0000313" key="12">
    <source>
        <dbReference type="EMBL" id="OJG15341.1"/>
    </source>
</evidence>
<keyword evidence="2 10" id="KW-0547">Nucleotide-binding</keyword>
<dbReference type="GO" id="GO:0043138">
    <property type="term" value="F:3'-5' DNA helicase activity"/>
    <property type="evidence" value="ECO:0007669"/>
    <property type="project" value="UniProtKB-EC"/>
</dbReference>
<evidence type="ECO:0000313" key="13">
    <source>
        <dbReference type="Proteomes" id="UP000182835"/>
    </source>
</evidence>
<evidence type="ECO:0000256" key="4">
    <source>
        <dbReference type="ARBA" id="ARBA00022806"/>
    </source>
</evidence>
<name>A0A1L8R6I5_9ENTE</name>
<evidence type="ECO:0000256" key="3">
    <source>
        <dbReference type="ARBA" id="ARBA00022801"/>
    </source>
</evidence>
<dbReference type="Gene3D" id="1.10.10.160">
    <property type="match status" value="1"/>
</dbReference>
<comment type="catalytic activity">
    <reaction evidence="9">
        <text>ATP + H2O = ADP + phosphate + H(+)</text>
        <dbReference type="Rhea" id="RHEA:13065"/>
        <dbReference type="ChEBI" id="CHEBI:15377"/>
        <dbReference type="ChEBI" id="CHEBI:15378"/>
        <dbReference type="ChEBI" id="CHEBI:30616"/>
        <dbReference type="ChEBI" id="CHEBI:43474"/>
        <dbReference type="ChEBI" id="CHEBI:456216"/>
        <dbReference type="EC" id="5.6.2.4"/>
    </reaction>
</comment>
<evidence type="ECO:0000256" key="10">
    <source>
        <dbReference type="PROSITE-ProRule" id="PRU00560"/>
    </source>
</evidence>
<sequence>MEACLMDERAKEKQHVAWTVALIQNEEQLIKEQQQQLSGKMQAELKEVADHQIRGGSDESFYESAMEYRQHEQELLLKYHTAESQVKRLKTLNTMEGNPYFARIDFKEGQENKETLYLGIASLRDKNQETIVIDWRAPIANLYYEGELGPAFYETDHDRYEVELLLKRQFKIQDGQMLSMVDTSEVINDEFLLEILDEASSSQMKNIVSTIQKAQNKIIRNTTSKVMLIEGIAGSGKTSALLQRIAFLLYRNRKWLADEQVLLFSPNHLFSDYISMVLPSLGESTVPTRTFRSFMDQLLPQFTIEKEAEQEVVFLSGNEKQSERLKSSLVLVKAIKNYIKAITDLGPLFRNLKINGETLISTKQMRTWYQETNPNLPLYQRTQLLQTKLLKKVGGLQKDEAKKTWVKEAAEEELQQYFADHPNLTDSEENERKLRNQIKKQIVKRHFHSMVKSINRFQFINFSKQYLHFLQNVSKKTLTENHVTVNQWQESLEATRDLLKNRLLKQEDAVLFFLLLKGLRPVDLPVNARFIFIDEMQDFPPAQVALLRELYPQANLTLCGDLNQKVFGNETIVGNLAALFPDQEVTRYQLTTSYRSTKEITDFANQFLSEEDTVEMTARKGDLPTLVTGFNKTECLNYLINDLKENEAKAQYWRTAIICRTSQDCVALYEALDEKMKQEIQLIISEEDFMKRRIMIIPAYLAKGLEFDRVYAWQIDDSFKTLQDRLIFYTIATRAMHELTVISHEPLSPFFDTADPLTFNKVVL</sequence>
<comment type="catalytic activity">
    <reaction evidence="7">
        <text>Couples ATP hydrolysis with the unwinding of duplex DNA by translocating in the 3'-5' direction.</text>
        <dbReference type="EC" id="5.6.2.4"/>
    </reaction>
</comment>
<dbReference type="SUPFAM" id="SSF52540">
    <property type="entry name" value="P-loop containing nucleoside triphosphate hydrolases"/>
    <property type="match status" value="1"/>
</dbReference>
<dbReference type="InterPro" id="IPR014016">
    <property type="entry name" value="UvrD-like_ATP-bd"/>
</dbReference>
<gene>
    <name evidence="12" type="ORF">RU96_GL002392</name>
</gene>
<dbReference type="STRING" id="317010.RU96_GL002392"/>
<evidence type="ECO:0000256" key="7">
    <source>
        <dbReference type="ARBA" id="ARBA00034617"/>
    </source>
</evidence>
<keyword evidence="3 10" id="KW-0378">Hydrolase</keyword>
<dbReference type="Pfam" id="PF00580">
    <property type="entry name" value="UvrD-helicase"/>
    <property type="match status" value="1"/>
</dbReference>
<comment type="caution">
    <text evidence="12">The sequence shown here is derived from an EMBL/GenBank/DDBJ whole genome shotgun (WGS) entry which is preliminary data.</text>
</comment>
<dbReference type="InterPro" id="IPR027417">
    <property type="entry name" value="P-loop_NTPase"/>
</dbReference>
<dbReference type="PANTHER" id="PTHR11070:SF17">
    <property type="entry name" value="DNA HELICASE IV"/>
    <property type="match status" value="1"/>
</dbReference>
<dbReference type="InterPro" id="IPR013986">
    <property type="entry name" value="DExx_box_DNA_helicase_dom_sf"/>
</dbReference>
<reference evidence="12 13" key="1">
    <citation type="submission" date="2014-12" db="EMBL/GenBank/DDBJ databases">
        <title>Draft genome sequences of 29 type strains of Enterococci.</title>
        <authorList>
            <person name="Zhong Z."/>
            <person name="Sun Z."/>
            <person name="Liu W."/>
            <person name="Zhang W."/>
            <person name="Zhang H."/>
        </authorList>
    </citation>
    <scope>NUCLEOTIDE SEQUENCE [LARGE SCALE GENOMIC DNA]</scope>
    <source>
        <strain evidence="12 13">DSM 21207</strain>
    </source>
</reference>
<dbReference type="InterPro" id="IPR014017">
    <property type="entry name" value="DNA_helicase_UvrD-like_C"/>
</dbReference>
<keyword evidence="5 10" id="KW-0067">ATP-binding</keyword>
<dbReference type="GO" id="GO:0000725">
    <property type="term" value="P:recombinational repair"/>
    <property type="evidence" value="ECO:0007669"/>
    <property type="project" value="TreeGrafter"/>
</dbReference>
<evidence type="ECO:0000256" key="5">
    <source>
        <dbReference type="ARBA" id="ARBA00022840"/>
    </source>
</evidence>
<dbReference type="Pfam" id="PF13361">
    <property type="entry name" value="UvrD_C"/>
    <property type="match status" value="1"/>
</dbReference>
<evidence type="ECO:0000259" key="11">
    <source>
        <dbReference type="PROSITE" id="PS51198"/>
    </source>
</evidence>
<dbReference type="InterPro" id="IPR048228">
    <property type="entry name" value="HelD_bacillota"/>
</dbReference>
<dbReference type="GO" id="GO:0003677">
    <property type="term" value="F:DNA binding"/>
    <property type="evidence" value="ECO:0007669"/>
    <property type="project" value="InterPro"/>
</dbReference>
<evidence type="ECO:0000256" key="6">
    <source>
        <dbReference type="ARBA" id="ARBA00023235"/>
    </source>
</evidence>
<dbReference type="EMBL" id="JXKG01000008">
    <property type="protein sequence ID" value="OJG15341.1"/>
    <property type="molecule type" value="Genomic_DNA"/>
</dbReference>
<dbReference type="GO" id="GO:0005829">
    <property type="term" value="C:cytosol"/>
    <property type="evidence" value="ECO:0007669"/>
    <property type="project" value="TreeGrafter"/>
</dbReference>
<organism evidence="12 13">
    <name type="scientific">Enterococcus canintestini</name>
    <dbReference type="NCBI Taxonomy" id="317010"/>
    <lineage>
        <taxon>Bacteria</taxon>
        <taxon>Bacillati</taxon>
        <taxon>Bacillota</taxon>
        <taxon>Bacilli</taxon>
        <taxon>Lactobacillales</taxon>
        <taxon>Enterococcaceae</taxon>
        <taxon>Enterococcus</taxon>
    </lineage>
</organism>
<dbReference type="NCBIfam" id="NF041464">
    <property type="entry name" value="HelD_BACSU"/>
    <property type="match status" value="1"/>
</dbReference>
<feature type="domain" description="UvrD-like helicase ATP-binding" evidence="11">
    <location>
        <begin position="210"/>
        <end position="597"/>
    </location>
</feature>
<dbReference type="PROSITE" id="PS51198">
    <property type="entry name" value="UVRD_HELICASE_ATP_BIND"/>
    <property type="match status" value="1"/>
</dbReference>
<evidence type="ECO:0000256" key="8">
    <source>
        <dbReference type="ARBA" id="ARBA00034808"/>
    </source>
</evidence>
<feature type="binding site" evidence="10">
    <location>
        <begin position="231"/>
        <end position="238"/>
    </location>
    <ligand>
        <name>ATP</name>
        <dbReference type="ChEBI" id="CHEBI:30616"/>
    </ligand>
</feature>
<dbReference type="GO" id="GO:0016887">
    <property type="term" value="F:ATP hydrolysis activity"/>
    <property type="evidence" value="ECO:0007669"/>
    <property type="project" value="RHEA"/>
</dbReference>
<dbReference type="PANTHER" id="PTHR11070">
    <property type="entry name" value="UVRD / RECB / PCRA DNA HELICASE FAMILY MEMBER"/>
    <property type="match status" value="1"/>
</dbReference>
<protein>
    <recommendedName>
        <fullName evidence="8">DNA 3'-5' helicase</fullName>
        <ecNumber evidence="8">5.6.2.4</ecNumber>
    </recommendedName>
</protein>